<name>A0AA35X844_GEOBA</name>
<comment type="caution">
    <text evidence="1">The sequence shown here is derived from an EMBL/GenBank/DDBJ whole genome shotgun (WGS) entry which is preliminary data.</text>
</comment>
<sequence length="93" mass="10355">MHATISKLGKAIDKNFSADISAMNVDGAFSGQPCLELNRVICEHLFRQGKMEVGETLMKEAELELDQSYLGQFTELNLVLEALRSRNVEPALE</sequence>
<reference evidence="1" key="1">
    <citation type="submission" date="2023-03" db="EMBL/GenBank/DDBJ databases">
        <authorList>
            <person name="Steffen K."/>
            <person name="Cardenas P."/>
        </authorList>
    </citation>
    <scope>NUCLEOTIDE SEQUENCE</scope>
</reference>
<dbReference type="PROSITE" id="PS50896">
    <property type="entry name" value="LISH"/>
    <property type="match status" value="1"/>
</dbReference>
<proteinExistence type="predicted"/>
<protein>
    <submittedName>
        <fullName evidence="1">E3 ubiquitin-protein ligase RMND5A</fullName>
    </submittedName>
</protein>
<dbReference type="Proteomes" id="UP001174909">
    <property type="component" value="Unassembled WGS sequence"/>
</dbReference>
<dbReference type="SMART" id="SM00667">
    <property type="entry name" value="LisH"/>
    <property type="match status" value="1"/>
</dbReference>
<dbReference type="InterPro" id="IPR006594">
    <property type="entry name" value="LisH"/>
</dbReference>
<keyword evidence="2" id="KW-1185">Reference proteome</keyword>
<evidence type="ECO:0000313" key="2">
    <source>
        <dbReference type="Proteomes" id="UP001174909"/>
    </source>
</evidence>
<dbReference type="AlphaFoldDB" id="A0AA35X844"/>
<accession>A0AA35X844</accession>
<evidence type="ECO:0000313" key="1">
    <source>
        <dbReference type="EMBL" id="CAI8047724.1"/>
    </source>
</evidence>
<organism evidence="1 2">
    <name type="scientific">Geodia barretti</name>
    <name type="common">Barrett's horny sponge</name>
    <dbReference type="NCBI Taxonomy" id="519541"/>
    <lineage>
        <taxon>Eukaryota</taxon>
        <taxon>Metazoa</taxon>
        <taxon>Porifera</taxon>
        <taxon>Demospongiae</taxon>
        <taxon>Heteroscleromorpha</taxon>
        <taxon>Tetractinellida</taxon>
        <taxon>Astrophorina</taxon>
        <taxon>Geodiidae</taxon>
        <taxon>Geodia</taxon>
    </lineage>
</organism>
<dbReference type="EMBL" id="CASHTH010003675">
    <property type="protein sequence ID" value="CAI8047724.1"/>
    <property type="molecule type" value="Genomic_DNA"/>
</dbReference>
<gene>
    <name evidence="1" type="ORF">GBAR_LOCUS26405</name>
</gene>